<feature type="region of interest" description="Disordered" evidence="1">
    <location>
        <begin position="266"/>
        <end position="337"/>
    </location>
</feature>
<feature type="compositionally biased region" description="Low complexity" evidence="1">
    <location>
        <begin position="170"/>
        <end position="182"/>
    </location>
</feature>
<evidence type="ECO:0000256" key="1">
    <source>
        <dbReference type="SAM" id="MobiDB-lite"/>
    </source>
</evidence>
<evidence type="ECO:0000313" key="3">
    <source>
        <dbReference type="Proteomes" id="UP000722791"/>
    </source>
</evidence>
<dbReference type="Proteomes" id="UP000722791">
    <property type="component" value="Unassembled WGS sequence"/>
</dbReference>
<feature type="compositionally biased region" description="Pro residues" evidence="1">
    <location>
        <begin position="193"/>
        <end position="214"/>
    </location>
</feature>
<evidence type="ECO:0000313" key="2">
    <source>
        <dbReference type="EMBL" id="GIM08812.1"/>
    </source>
</evidence>
<feature type="compositionally biased region" description="Low complexity" evidence="1">
    <location>
        <begin position="433"/>
        <end position="512"/>
    </location>
</feature>
<sequence length="522" mass="55685">FASEGLITEMLPPPPPQPTKSGEGPSSAAAAAAATATTAGPVQDVSPAAHHDAEMARGDIHITSGDAAASGAVRSANALRPNHNPLSVAPPPSTSPLIFQAAATCYMHPYQAASHHLLTTGVTPPVSGGNPHLPHAIAHNLADRNLHHLHNHHLHHHHGLHLQQYVDGTSSARAAAATPPSTNMQPSSVAPTCRPPSLPSAPNPSPPLSLPPGPGTVQWQHRGDGCNPAGGSLQMQTLYDMVVYDTHGAGNPASCCTVDRRESAGSTLTSNAGLRATGGSDGGNGGGGAVFGFDPQRQQISSPQRHLGTHSPGDDYSNLLPVQSPPPGGQQVGDPNETYANVRQSVSIFKPDQQHPVPPYATVDGQGAMAPPQPRFGALYGMQRSSATFLAATQDPYGSRSSRFMGPQLDAYGSMSIRADGQMPYNLVYPHEQQSGQSQQQQLYMHPHQQLQPQQLQPQQLQPQPQQLQPQPQQLQPQPQPQHEQQVQKFKLQQNDQPQQQQQQQHPISNHKQQYHPSRNWQ</sequence>
<feature type="region of interest" description="Disordered" evidence="1">
    <location>
        <begin position="1"/>
        <end position="44"/>
    </location>
</feature>
<name>A0A8J4GK33_9CHLO</name>
<feature type="non-terminal residue" evidence="2">
    <location>
        <position position="1"/>
    </location>
</feature>
<proteinExistence type="predicted"/>
<dbReference type="AlphaFoldDB" id="A0A8J4GK33"/>
<feature type="compositionally biased region" description="Low complexity" evidence="1">
    <location>
        <begin position="28"/>
        <end position="39"/>
    </location>
</feature>
<dbReference type="EMBL" id="BNCQ01000028">
    <property type="protein sequence ID" value="GIM08812.1"/>
    <property type="molecule type" value="Genomic_DNA"/>
</dbReference>
<protein>
    <submittedName>
        <fullName evidence="2">Uncharacterized protein</fullName>
    </submittedName>
</protein>
<reference evidence="2" key="1">
    <citation type="journal article" date="2021" name="Proc. Natl. Acad. Sci. U.S.A.">
        <title>Three genomes in the algal genus Volvox reveal the fate of a haploid sex-determining region after a transition to homothallism.</title>
        <authorList>
            <person name="Yamamoto K."/>
            <person name="Hamaji T."/>
            <person name="Kawai-Toyooka H."/>
            <person name="Matsuzaki R."/>
            <person name="Takahashi F."/>
            <person name="Nishimura Y."/>
            <person name="Kawachi M."/>
            <person name="Noguchi H."/>
            <person name="Minakuchi Y."/>
            <person name="Umen J.G."/>
            <person name="Toyoda A."/>
            <person name="Nozaki H."/>
        </authorList>
    </citation>
    <scope>NUCLEOTIDE SEQUENCE</scope>
    <source>
        <strain evidence="2">NIES-3785</strain>
    </source>
</reference>
<gene>
    <name evidence="2" type="ORF">Vretimale_12754</name>
</gene>
<feature type="region of interest" description="Disordered" evidence="1">
    <location>
        <begin position="432"/>
        <end position="522"/>
    </location>
</feature>
<comment type="caution">
    <text evidence="2">The sequence shown here is derived from an EMBL/GenBank/DDBJ whole genome shotgun (WGS) entry which is preliminary data.</text>
</comment>
<organism evidence="2 3">
    <name type="scientific">Volvox reticuliferus</name>
    <dbReference type="NCBI Taxonomy" id="1737510"/>
    <lineage>
        <taxon>Eukaryota</taxon>
        <taxon>Viridiplantae</taxon>
        <taxon>Chlorophyta</taxon>
        <taxon>core chlorophytes</taxon>
        <taxon>Chlorophyceae</taxon>
        <taxon>CS clade</taxon>
        <taxon>Chlamydomonadales</taxon>
        <taxon>Volvocaceae</taxon>
        <taxon>Volvox</taxon>
    </lineage>
</organism>
<accession>A0A8J4GK33</accession>
<feature type="non-terminal residue" evidence="2">
    <location>
        <position position="522"/>
    </location>
</feature>
<feature type="compositionally biased region" description="Gly residues" evidence="1">
    <location>
        <begin position="279"/>
        <end position="290"/>
    </location>
</feature>
<feature type="region of interest" description="Disordered" evidence="1">
    <location>
        <begin position="170"/>
        <end position="217"/>
    </location>
</feature>